<accession>A0A2D0N8H8</accession>
<evidence type="ECO:0000313" key="1">
    <source>
        <dbReference type="EMBL" id="PHN04696.1"/>
    </source>
</evidence>
<dbReference type="AlphaFoldDB" id="A0A2D0N8H8"/>
<dbReference type="Proteomes" id="UP000223913">
    <property type="component" value="Unassembled WGS sequence"/>
</dbReference>
<evidence type="ECO:0000313" key="2">
    <source>
        <dbReference type="Proteomes" id="UP000223913"/>
    </source>
</evidence>
<name>A0A2D0N8H8_FLAN2</name>
<protein>
    <submittedName>
        <fullName evidence="1">Uncharacterized protein</fullName>
    </submittedName>
</protein>
<gene>
    <name evidence="1" type="ORF">CRP01_19460</name>
</gene>
<organism evidence="1 2">
    <name type="scientific">Flavilitoribacter nigricans (strain ATCC 23147 / DSM 23189 / NBRC 102662 / NCIMB 1420 / SS-2)</name>
    <name type="common">Lewinella nigricans</name>
    <dbReference type="NCBI Taxonomy" id="1122177"/>
    <lineage>
        <taxon>Bacteria</taxon>
        <taxon>Pseudomonadati</taxon>
        <taxon>Bacteroidota</taxon>
        <taxon>Saprospiria</taxon>
        <taxon>Saprospirales</taxon>
        <taxon>Lewinellaceae</taxon>
        <taxon>Flavilitoribacter</taxon>
    </lineage>
</organism>
<dbReference type="EMBL" id="PDUD01000024">
    <property type="protein sequence ID" value="PHN04696.1"/>
    <property type="molecule type" value="Genomic_DNA"/>
</dbReference>
<proteinExistence type="predicted"/>
<reference evidence="1 2" key="1">
    <citation type="submission" date="2017-10" db="EMBL/GenBank/DDBJ databases">
        <title>The draft genome sequence of Lewinella nigricans NBRC 102662.</title>
        <authorList>
            <person name="Wang K."/>
        </authorList>
    </citation>
    <scope>NUCLEOTIDE SEQUENCE [LARGE SCALE GENOMIC DNA]</scope>
    <source>
        <strain evidence="1 2">NBRC 102662</strain>
    </source>
</reference>
<sequence length="261" mass="28760">MALRILIDDKCFQSIFHQETHLDRFGHPGVPNPVHQRRISTFLDILREPAAGIKNEVQIGAITETNLQWASSLVLLTRAEPFSDEAFNPITQFVLEAGNSLLIFSNHNPHEKHDHSLTQRFGVDLCGGYWSGRRELTTTISGACLRAHPLLDAPEFGKPVSSLVTNTTCRIVSTVGTPFLYLPDGMVGRWSSEGEALIPDRIFGLIIDGSKSQSDAVKGKIVILADSGFIADKDSTVPGKGLIDQGDNEVFIRRLIRFICP</sequence>
<dbReference type="RefSeq" id="WP_099151755.1">
    <property type="nucleotide sequence ID" value="NZ_PDUD01000024.1"/>
</dbReference>
<keyword evidence="2" id="KW-1185">Reference proteome</keyword>
<comment type="caution">
    <text evidence="1">The sequence shown here is derived from an EMBL/GenBank/DDBJ whole genome shotgun (WGS) entry which is preliminary data.</text>
</comment>